<dbReference type="InterPro" id="IPR000014">
    <property type="entry name" value="PAS"/>
</dbReference>
<keyword evidence="3" id="KW-1133">Transmembrane helix</keyword>
<dbReference type="NCBIfam" id="TIGR00229">
    <property type="entry name" value="sensory_box"/>
    <property type="match status" value="1"/>
</dbReference>
<feature type="domain" description="Methyl-accepting transducer" evidence="4">
    <location>
        <begin position="265"/>
        <end position="494"/>
    </location>
</feature>
<keyword evidence="1 2" id="KW-0807">Transducer</keyword>
<dbReference type="SUPFAM" id="SSF55785">
    <property type="entry name" value="PYP-like sensor domain (PAS domain)"/>
    <property type="match status" value="1"/>
</dbReference>
<keyword evidence="3" id="KW-0812">Transmembrane</keyword>
<dbReference type="GO" id="GO:0016020">
    <property type="term" value="C:membrane"/>
    <property type="evidence" value="ECO:0007669"/>
    <property type="project" value="InterPro"/>
</dbReference>
<reference evidence="5 6" key="1">
    <citation type="submission" date="2012-06" db="EMBL/GenBank/DDBJ databases">
        <title>The complete chromosome of genome of Turneriella parva DSM 21527.</title>
        <authorList>
            <consortium name="US DOE Joint Genome Institute (JGI-PGF)"/>
            <person name="Lucas S."/>
            <person name="Han J."/>
            <person name="Lapidus A."/>
            <person name="Bruce D."/>
            <person name="Goodwin L."/>
            <person name="Pitluck S."/>
            <person name="Peters L."/>
            <person name="Kyrpides N."/>
            <person name="Mavromatis K."/>
            <person name="Ivanova N."/>
            <person name="Mikhailova N."/>
            <person name="Chertkov O."/>
            <person name="Detter J.C."/>
            <person name="Tapia R."/>
            <person name="Han C."/>
            <person name="Land M."/>
            <person name="Hauser L."/>
            <person name="Markowitz V."/>
            <person name="Cheng J.-F."/>
            <person name="Hugenholtz P."/>
            <person name="Woyke T."/>
            <person name="Wu D."/>
            <person name="Gronow S."/>
            <person name="Wellnitz S."/>
            <person name="Brambilla E."/>
            <person name="Klenk H.-P."/>
            <person name="Eisen J.A."/>
        </authorList>
    </citation>
    <scope>NUCLEOTIDE SEQUENCE [LARGE SCALE GENOMIC DNA]</scope>
    <source>
        <strain evidence="6">ATCC BAA-1111 / DSM 21527 / NCTC 11395 / H</strain>
    </source>
</reference>
<keyword evidence="6" id="KW-1185">Reference proteome</keyword>
<dbReference type="CDD" id="cd00130">
    <property type="entry name" value="PAS"/>
    <property type="match status" value="1"/>
</dbReference>
<dbReference type="GO" id="GO:0007165">
    <property type="term" value="P:signal transduction"/>
    <property type="evidence" value="ECO:0007669"/>
    <property type="project" value="UniProtKB-KW"/>
</dbReference>
<dbReference type="InterPro" id="IPR013655">
    <property type="entry name" value="PAS_fold_3"/>
</dbReference>
<protein>
    <submittedName>
        <fullName evidence="5">Methyl-accepting chemotaxis sensory transducer with Pas/Pac sensor</fullName>
    </submittedName>
</protein>
<evidence type="ECO:0000256" key="3">
    <source>
        <dbReference type="SAM" id="Phobius"/>
    </source>
</evidence>
<feature type="transmembrane region" description="Helical" evidence="3">
    <location>
        <begin position="187"/>
        <end position="206"/>
    </location>
</feature>
<dbReference type="Pfam" id="PF00015">
    <property type="entry name" value="MCPsignal"/>
    <property type="match status" value="1"/>
</dbReference>
<dbReference type="PANTHER" id="PTHR32089">
    <property type="entry name" value="METHYL-ACCEPTING CHEMOTAXIS PROTEIN MCPB"/>
    <property type="match status" value="1"/>
</dbReference>
<evidence type="ECO:0000256" key="2">
    <source>
        <dbReference type="PROSITE-ProRule" id="PRU00284"/>
    </source>
</evidence>
<dbReference type="Proteomes" id="UP000006048">
    <property type="component" value="Chromosome"/>
</dbReference>
<evidence type="ECO:0000313" key="5">
    <source>
        <dbReference type="EMBL" id="AFM14495.1"/>
    </source>
</evidence>
<dbReference type="Pfam" id="PF08447">
    <property type="entry name" value="PAS_3"/>
    <property type="match status" value="1"/>
</dbReference>
<evidence type="ECO:0000256" key="1">
    <source>
        <dbReference type="ARBA" id="ARBA00023224"/>
    </source>
</evidence>
<dbReference type="HOGENOM" id="CLU_000445_107_26_12"/>
<accession>I4BB38</accession>
<dbReference type="Gene3D" id="1.10.287.950">
    <property type="entry name" value="Methyl-accepting chemotaxis protein"/>
    <property type="match status" value="1"/>
</dbReference>
<organism evidence="5 6">
    <name type="scientific">Turneriella parva (strain ATCC BAA-1111 / DSM 21527 / NCTC 11395 / H)</name>
    <name type="common">Leptospira parva</name>
    <dbReference type="NCBI Taxonomy" id="869212"/>
    <lineage>
        <taxon>Bacteria</taxon>
        <taxon>Pseudomonadati</taxon>
        <taxon>Spirochaetota</taxon>
        <taxon>Spirochaetia</taxon>
        <taxon>Leptospirales</taxon>
        <taxon>Leptospiraceae</taxon>
        <taxon>Turneriella</taxon>
    </lineage>
</organism>
<dbReference type="EMBL" id="CP002959">
    <property type="protein sequence ID" value="AFM14495.1"/>
    <property type="molecule type" value="Genomic_DNA"/>
</dbReference>
<evidence type="ECO:0000259" key="4">
    <source>
        <dbReference type="PROSITE" id="PS50111"/>
    </source>
</evidence>
<dbReference type="SUPFAM" id="SSF58104">
    <property type="entry name" value="Methyl-accepting chemotaxis protein (MCP) signaling domain"/>
    <property type="match status" value="1"/>
</dbReference>
<dbReference type="OrthoDB" id="369835at2"/>
<name>I4BB38_TURPD</name>
<proteinExistence type="predicted"/>
<dbReference type="KEGG" id="tpx:Turpa_3861"/>
<gene>
    <name evidence="5" type="ordered locus">Turpa_3861</name>
</gene>
<dbReference type="PANTHER" id="PTHR32089:SF112">
    <property type="entry name" value="LYSOZYME-LIKE PROTEIN-RELATED"/>
    <property type="match status" value="1"/>
</dbReference>
<dbReference type="InterPro" id="IPR004089">
    <property type="entry name" value="MCPsignal_dom"/>
</dbReference>
<dbReference type="PROSITE" id="PS50111">
    <property type="entry name" value="CHEMOTAXIS_TRANSDUC_2"/>
    <property type="match status" value="1"/>
</dbReference>
<evidence type="ECO:0000313" key="6">
    <source>
        <dbReference type="Proteomes" id="UP000006048"/>
    </source>
</evidence>
<dbReference type="SMART" id="SM00283">
    <property type="entry name" value="MA"/>
    <property type="match status" value="1"/>
</dbReference>
<sequence length="525" mass="56193">MRNNQPITNREKAIPQGATLVSKTDPKGVIVYASKDFSDISEYDNAAMVGEPHNIVRHPEMPQAAFGDMWERIRTGHPWRGLVKNRANSGDHYWVEAQVSPQYKNGRLAGFMSVRRPPARSEVEKAEQFYLKLNKQGKDAKVDTRSAFARFLNRIPIGARLGFLVVGSISTGIVPLTLYLLNYPAVVIVGAGLTIGILKLPVLLWTRSVVLKHVKLANELLKDMGEGDFTRSIDVRDSTETGRVLESLQIMNTNISGLIFQMTETGKDLNSGAKTLADSSQNLSTGIEQISQQTTSISSAANQMNQNLQVVSSAVEEMSISIGEVATKASEGARVSKEAASIAQDAQGLVRDLGTGAESIGKVIEIIAKIAEQTNMLALNASIEAAGAGEAGKGFAVVASEVKELARQTAASSEDIKKQIQAIQKSTDDTISAIGNIAGIINRVNEGNASIASAVEEQSMTTKEIASNVNQISGASAEINKNISGISTAVTDSAKDAHKISELSSALKKLSDFLTGVVQEFKVIK</sequence>
<dbReference type="AlphaFoldDB" id="I4BB38"/>
<feature type="transmembrane region" description="Helical" evidence="3">
    <location>
        <begin position="161"/>
        <end position="181"/>
    </location>
</feature>
<dbReference type="Gene3D" id="3.30.450.20">
    <property type="entry name" value="PAS domain"/>
    <property type="match status" value="1"/>
</dbReference>
<dbReference type="STRING" id="869212.Turpa_3861"/>
<dbReference type="RefSeq" id="WP_014804972.1">
    <property type="nucleotide sequence ID" value="NC_018020.1"/>
</dbReference>
<keyword evidence="3" id="KW-0472">Membrane</keyword>
<dbReference type="InterPro" id="IPR035965">
    <property type="entry name" value="PAS-like_dom_sf"/>
</dbReference>